<dbReference type="Proteomes" id="UP000036851">
    <property type="component" value="Unassembled WGS sequence"/>
</dbReference>
<evidence type="ECO:0000313" key="2">
    <source>
        <dbReference type="EMBL" id="KOC89536.1"/>
    </source>
</evidence>
<comment type="caution">
    <text evidence="2">The sequence shown here is derived from an EMBL/GenBank/DDBJ whole genome shotgun (WGS) entry which is preliminary data.</text>
</comment>
<reference evidence="4 5" key="1">
    <citation type="journal article" date="2015" name="Int. J. Syst. Evol. Microbiol.">
        <title>Erwinia iniecta sp. nov., isolated from Russian wheat aphids (Diuraphis noxia).</title>
        <authorList>
            <person name="Campillo T."/>
            <person name="Luna E."/>
            <person name="Portier P."/>
            <person name="Fischer-Le Saux M."/>
            <person name="Lapitan N."/>
            <person name="Tisserat N.A."/>
            <person name="Leach J.E."/>
        </authorList>
    </citation>
    <scope>NUCLEOTIDE SEQUENCE [LARGE SCALE GENOMIC DNA]</scope>
    <source>
        <strain evidence="2 5">B120</strain>
        <strain evidence="3 4">B149</strain>
    </source>
</reference>
<dbReference type="EMBL" id="JRXE01000015">
    <property type="protein sequence ID" value="KOC89536.1"/>
    <property type="molecule type" value="Genomic_DNA"/>
</dbReference>
<evidence type="ECO:0000256" key="1">
    <source>
        <dbReference type="SAM" id="SignalP"/>
    </source>
</evidence>
<dbReference type="EMBL" id="JRXF01000010">
    <property type="protein sequence ID" value="KOC93912.1"/>
    <property type="molecule type" value="Genomic_DNA"/>
</dbReference>
<evidence type="ECO:0000313" key="3">
    <source>
        <dbReference type="EMBL" id="KOC93912.1"/>
    </source>
</evidence>
<dbReference type="PATRIC" id="fig|1560201.3.peg.2518"/>
<dbReference type="RefSeq" id="WP_052899578.1">
    <property type="nucleotide sequence ID" value="NZ_JRXE01000015.1"/>
</dbReference>
<organism evidence="2 5">
    <name type="scientific">Winslowiella iniecta</name>
    <dbReference type="NCBI Taxonomy" id="1560201"/>
    <lineage>
        <taxon>Bacteria</taxon>
        <taxon>Pseudomonadati</taxon>
        <taxon>Pseudomonadota</taxon>
        <taxon>Gammaproteobacteria</taxon>
        <taxon>Enterobacterales</taxon>
        <taxon>Erwiniaceae</taxon>
        <taxon>Winslowiella</taxon>
    </lineage>
</organism>
<gene>
    <name evidence="2" type="ORF">NG42_11845</name>
    <name evidence="3" type="ORF">NG43_08105</name>
</gene>
<name>A0A0L7T2S7_9GAMM</name>
<keyword evidence="5" id="KW-1185">Reference proteome</keyword>
<dbReference type="AlphaFoldDB" id="A0A0L7T2S7"/>
<feature type="chain" id="PRO_5010427032" evidence="1">
    <location>
        <begin position="22"/>
        <end position="104"/>
    </location>
</feature>
<evidence type="ECO:0000313" key="5">
    <source>
        <dbReference type="Proteomes" id="UP000037088"/>
    </source>
</evidence>
<feature type="signal peptide" evidence="1">
    <location>
        <begin position="1"/>
        <end position="21"/>
    </location>
</feature>
<accession>A0A0L7T2S7</accession>
<dbReference type="OrthoDB" id="8720220at2"/>
<sequence length="104" mass="11475">MHCSKWLVLLAALGTSAPVLAASTESWHSADQRMKQACVKASGLKNARPVTRVMLFSDRVGYSALVLQGTYPQKHMKNKRGRELCLYQRATSRASVTEADDLLP</sequence>
<keyword evidence="1" id="KW-0732">Signal</keyword>
<dbReference type="Proteomes" id="UP000037088">
    <property type="component" value="Unassembled WGS sequence"/>
</dbReference>
<proteinExistence type="predicted"/>
<evidence type="ECO:0000313" key="4">
    <source>
        <dbReference type="Proteomes" id="UP000036851"/>
    </source>
</evidence>
<protein>
    <submittedName>
        <fullName evidence="2">Membrane protein</fullName>
    </submittedName>
</protein>